<gene>
    <name evidence="1" type="ORF">HPB50_027374</name>
</gene>
<dbReference type="EMBL" id="CM023481">
    <property type="protein sequence ID" value="KAH6948986.1"/>
    <property type="molecule type" value="Genomic_DNA"/>
</dbReference>
<sequence>MDQFAFKSIPAKLDVLRSLLAAYPDATRLDTVSGAGDTAAPVYALVLSEHANSRAFLVPRVQLSAGFPAAAGMLVRFARYLLERLTSNTEVATLLKHTELHLVFHFAGYRSTSFHQVCVSDSGSDLVRLLNIDASARDEARASPAYSGTRSSDRLVLSGVLLTDAPAQPQDELEDKQGPKAPDQDVFSYIARRFAEKQPALGNAVCAAVGNGSAASHRSFNTKVQPALSAIEKHAYAHRGILQSFLAVPCCSNVTKMRTLWPETRNALMDFVLRPSEGVRGYVKDIRGTLVKHALLTIRGRPVGFWTSDQGEFWRILRPGDYMIVASAPGYLPAAARVVVVEGQRWAPPIAITLYFAPRSFPVLQIAVPTLTHRSKNNTSDKRRFPPEGGSKTGLPSASAKLTPNGHLCLVLLLLLLLFLAAPTRAPVEGRADAVLTCGISRHGSAVRFRTNT</sequence>
<protein>
    <submittedName>
        <fullName evidence="1">Uncharacterized protein</fullName>
    </submittedName>
</protein>
<evidence type="ECO:0000313" key="2">
    <source>
        <dbReference type="Proteomes" id="UP000821845"/>
    </source>
</evidence>
<evidence type="ECO:0000313" key="1">
    <source>
        <dbReference type="EMBL" id="KAH6948986.1"/>
    </source>
</evidence>
<keyword evidence="2" id="KW-1185">Reference proteome</keyword>
<proteinExistence type="predicted"/>
<dbReference type="Proteomes" id="UP000821845">
    <property type="component" value="Chromosome 1"/>
</dbReference>
<reference evidence="1" key="1">
    <citation type="submission" date="2020-05" db="EMBL/GenBank/DDBJ databases">
        <title>Large-scale comparative analyses of tick genomes elucidate their genetic diversity and vector capacities.</title>
        <authorList>
            <person name="Jia N."/>
            <person name="Wang J."/>
            <person name="Shi W."/>
            <person name="Du L."/>
            <person name="Sun Y."/>
            <person name="Zhan W."/>
            <person name="Jiang J."/>
            <person name="Wang Q."/>
            <person name="Zhang B."/>
            <person name="Ji P."/>
            <person name="Sakyi L.B."/>
            <person name="Cui X."/>
            <person name="Yuan T."/>
            <person name="Jiang B."/>
            <person name="Yang W."/>
            <person name="Lam T.T.-Y."/>
            <person name="Chang Q."/>
            <person name="Ding S."/>
            <person name="Wang X."/>
            <person name="Zhu J."/>
            <person name="Ruan X."/>
            <person name="Zhao L."/>
            <person name="Wei J."/>
            <person name="Que T."/>
            <person name="Du C."/>
            <person name="Cheng J."/>
            <person name="Dai P."/>
            <person name="Han X."/>
            <person name="Huang E."/>
            <person name="Gao Y."/>
            <person name="Liu J."/>
            <person name="Shao H."/>
            <person name="Ye R."/>
            <person name="Li L."/>
            <person name="Wei W."/>
            <person name="Wang X."/>
            <person name="Wang C."/>
            <person name="Yang T."/>
            <person name="Huo Q."/>
            <person name="Li W."/>
            <person name="Guo W."/>
            <person name="Chen H."/>
            <person name="Zhou L."/>
            <person name="Ni X."/>
            <person name="Tian J."/>
            <person name="Zhou Y."/>
            <person name="Sheng Y."/>
            <person name="Liu T."/>
            <person name="Pan Y."/>
            <person name="Xia L."/>
            <person name="Li J."/>
            <person name="Zhao F."/>
            <person name="Cao W."/>
        </authorList>
    </citation>
    <scope>NUCLEOTIDE SEQUENCE</scope>
    <source>
        <strain evidence="1">Hyas-2018</strain>
    </source>
</reference>
<name>A0ACB7TRT4_HYAAI</name>
<accession>A0ACB7TRT4</accession>
<organism evidence="1 2">
    <name type="scientific">Hyalomma asiaticum</name>
    <name type="common">Tick</name>
    <dbReference type="NCBI Taxonomy" id="266040"/>
    <lineage>
        <taxon>Eukaryota</taxon>
        <taxon>Metazoa</taxon>
        <taxon>Ecdysozoa</taxon>
        <taxon>Arthropoda</taxon>
        <taxon>Chelicerata</taxon>
        <taxon>Arachnida</taxon>
        <taxon>Acari</taxon>
        <taxon>Parasitiformes</taxon>
        <taxon>Ixodida</taxon>
        <taxon>Ixodoidea</taxon>
        <taxon>Ixodidae</taxon>
        <taxon>Hyalomminae</taxon>
        <taxon>Hyalomma</taxon>
    </lineage>
</organism>
<comment type="caution">
    <text evidence="1">The sequence shown here is derived from an EMBL/GenBank/DDBJ whole genome shotgun (WGS) entry which is preliminary data.</text>
</comment>